<evidence type="ECO:0000313" key="2">
    <source>
        <dbReference type="EMBL" id="MFC4997678.1"/>
    </source>
</evidence>
<evidence type="ECO:0000313" key="3">
    <source>
        <dbReference type="Proteomes" id="UP001595912"/>
    </source>
</evidence>
<protein>
    <submittedName>
        <fullName evidence="2">Uncharacterized protein</fullName>
    </submittedName>
</protein>
<accession>A0ABV9VQY5</accession>
<sequence length="90" mass="9389">MPGTDTGVVETATPVPVTDVAPITVAGAPMWLLLGDDGRVGRWHPGSGRFEQPAAASVRPEPDRTPRPGGVFLELRAGTVLTWAQAVTTT</sequence>
<evidence type="ECO:0000256" key="1">
    <source>
        <dbReference type="SAM" id="MobiDB-lite"/>
    </source>
</evidence>
<reference evidence="3" key="1">
    <citation type="journal article" date="2019" name="Int. J. Syst. Evol. Microbiol.">
        <title>The Global Catalogue of Microorganisms (GCM) 10K type strain sequencing project: providing services to taxonomists for standard genome sequencing and annotation.</title>
        <authorList>
            <consortium name="The Broad Institute Genomics Platform"/>
            <consortium name="The Broad Institute Genome Sequencing Center for Infectious Disease"/>
            <person name="Wu L."/>
            <person name="Ma J."/>
        </authorList>
    </citation>
    <scope>NUCLEOTIDE SEQUENCE [LARGE SCALE GENOMIC DNA]</scope>
    <source>
        <strain evidence="3">CGMCC 4.7152</strain>
    </source>
</reference>
<feature type="region of interest" description="Disordered" evidence="1">
    <location>
        <begin position="45"/>
        <end position="67"/>
    </location>
</feature>
<dbReference type="EMBL" id="JBHSIU010000010">
    <property type="protein sequence ID" value="MFC4997678.1"/>
    <property type="molecule type" value="Genomic_DNA"/>
</dbReference>
<gene>
    <name evidence="2" type="ORF">ACFPIJ_07555</name>
</gene>
<organism evidence="2 3">
    <name type="scientific">Dactylosporangium cerinum</name>
    <dbReference type="NCBI Taxonomy" id="1434730"/>
    <lineage>
        <taxon>Bacteria</taxon>
        <taxon>Bacillati</taxon>
        <taxon>Actinomycetota</taxon>
        <taxon>Actinomycetes</taxon>
        <taxon>Micromonosporales</taxon>
        <taxon>Micromonosporaceae</taxon>
        <taxon>Dactylosporangium</taxon>
    </lineage>
</organism>
<dbReference type="RefSeq" id="WP_380113906.1">
    <property type="nucleotide sequence ID" value="NZ_JBHSIU010000010.1"/>
</dbReference>
<name>A0ABV9VQY5_9ACTN</name>
<keyword evidence="3" id="KW-1185">Reference proteome</keyword>
<comment type="caution">
    <text evidence="2">The sequence shown here is derived from an EMBL/GenBank/DDBJ whole genome shotgun (WGS) entry which is preliminary data.</text>
</comment>
<proteinExistence type="predicted"/>
<dbReference type="Proteomes" id="UP001595912">
    <property type="component" value="Unassembled WGS sequence"/>
</dbReference>